<name>A0A8E2EGG9_9PEZI</name>
<accession>A0A8E2EGG9</accession>
<dbReference type="InterPro" id="IPR023213">
    <property type="entry name" value="CAT-like_dom_sf"/>
</dbReference>
<dbReference type="GO" id="GO:0016747">
    <property type="term" value="F:acyltransferase activity, transferring groups other than amino-acyl groups"/>
    <property type="evidence" value="ECO:0007669"/>
    <property type="project" value="TreeGrafter"/>
</dbReference>
<protein>
    <recommendedName>
        <fullName evidence="4">Transferase family protein</fullName>
    </recommendedName>
</protein>
<keyword evidence="1" id="KW-0808">Transferase</keyword>
<dbReference type="PANTHER" id="PTHR31642:SF310">
    <property type="entry name" value="FATTY ALCOHOL:CAFFEOYL-COA ACYLTRANSFERASE"/>
    <property type="match status" value="1"/>
</dbReference>
<dbReference type="PANTHER" id="PTHR31642">
    <property type="entry name" value="TRICHOTHECENE 3-O-ACETYLTRANSFERASE"/>
    <property type="match status" value="1"/>
</dbReference>
<dbReference type="EMBL" id="KV744857">
    <property type="protein sequence ID" value="OCK83581.1"/>
    <property type="molecule type" value="Genomic_DNA"/>
</dbReference>
<dbReference type="Pfam" id="PF02458">
    <property type="entry name" value="Transferase"/>
    <property type="match status" value="1"/>
</dbReference>
<dbReference type="AlphaFoldDB" id="A0A8E2EGG9"/>
<evidence type="ECO:0008006" key="4">
    <source>
        <dbReference type="Google" id="ProtNLM"/>
    </source>
</evidence>
<evidence type="ECO:0000256" key="1">
    <source>
        <dbReference type="ARBA" id="ARBA00022679"/>
    </source>
</evidence>
<dbReference type="OrthoDB" id="1862401at2759"/>
<evidence type="ECO:0000313" key="3">
    <source>
        <dbReference type="Proteomes" id="UP000250266"/>
    </source>
</evidence>
<gene>
    <name evidence="2" type="ORF">K432DRAFT_346763</name>
</gene>
<evidence type="ECO:0000313" key="2">
    <source>
        <dbReference type="EMBL" id="OCK83581.1"/>
    </source>
</evidence>
<keyword evidence="3" id="KW-1185">Reference proteome</keyword>
<organism evidence="2 3">
    <name type="scientific">Lepidopterella palustris CBS 459.81</name>
    <dbReference type="NCBI Taxonomy" id="1314670"/>
    <lineage>
        <taxon>Eukaryota</taxon>
        <taxon>Fungi</taxon>
        <taxon>Dikarya</taxon>
        <taxon>Ascomycota</taxon>
        <taxon>Pezizomycotina</taxon>
        <taxon>Dothideomycetes</taxon>
        <taxon>Pleosporomycetidae</taxon>
        <taxon>Mytilinidiales</taxon>
        <taxon>Argynnaceae</taxon>
        <taxon>Lepidopterella</taxon>
    </lineage>
</organism>
<proteinExistence type="predicted"/>
<dbReference type="InterPro" id="IPR050317">
    <property type="entry name" value="Plant_Fungal_Acyltransferase"/>
</dbReference>
<reference evidence="2 3" key="1">
    <citation type="journal article" date="2016" name="Nat. Commun.">
        <title>Ectomycorrhizal ecology is imprinted in the genome of the dominant symbiotic fungus Cenococcum geophilum.</title>
        <authorList>
            <consortium name="DOE Joint Genome Institute"/>
            <person name="Peter M."/>
            <person name="Kohler A."/>
            <person name="Ohm R.A."/>
            <person name="Kuo A."/>
            <person name="Krutzmann J."/>
            <person name="Morin E."/>
            <person name="Arend M."/>
            <person name="Barry K.W."/>
            <person name="Binder M."/>
            <person name="Choi C."/>
            <person name="Clum A."/>
            <person name="Copeland A."/>
            <person name="Grisel N."/>
            <person name="Haridas S."/>
            <person name="Kipfer T."/>
            <person name="LaButti K."/>
            <person name="Lindquist E."/>
            <person name="Lipzen A."/>
            <person name="Maire R."/>
            <person name="Meier B."/>
            <person name="Mihaltcheva S."/>
            <person name="Molinier V."/>
            <person name="Murat C."/>
            <person name="Poggeler S."/>
            <person name="Quandt C.A."/>
            <person name="Sperisen C."/>
            <person name="Tritt A."/>
            <person name="Tisserant E."/>
            <person name="Crous P.W."/>
            <person name="Henrissat B."/>
            <person name="Nehls U."/>
            <person name="Egli S."/>
            <person name="Spatafora J.W."/>
            <person name="Grigoriev I.V."/>
            <person name="Martin F.M."/>
        </authorList>
    </citation>
    <scope>NUCLEOTIDE SEQUENCE [LARGE SCALE GENOMIC DNA]</scope>
    <source>
        <strain evidence="2 3">CBS 459.81</strain>
    </source>
</reference>
<dbReference type="Gene3D" id="3.30.559.10">
    <property type="entry name" value="Chloramphenicol acetyltransferase-like domain"/>
    <property type="match status" value="2"/>
</dbReference>
<sequence length="499" mass="55166">MASSTVCTLLTPFDLIPPKVYIKFVIYLPLQPSRSAEEVYANLQQGLIRTFQQISLLSGKVHLRPPSSPGWRPGQLEVRHDKVWNPPADLSGIPRQLKKKDISAELDCTYEELKDDGFPFSAFEDELVITAPFVPDVAAGVDVFTAQANFLEGGCLLAGAIHHSVADGTGMMLLMQAWAAHCKAAASSLTSKEIPQLAARLHSGTLDRSVLDKAWSQIPERQHTSEVESKTWHVLGLDPPVEHKYAATQVIDRVTKRLVKKTMQSSIFYMSGTQFAQLKKDTASRDKSLATISANDALLALFWRCLMKARVNAKHAASPSENEEALLQSPVDGRAAFSSNVPRLYLGNVVLVNQIYMPVAALVRPTTTLHDVASCVRESALKINHDSVHDAYTLAREVQDYTALKHAFTSLEGFAMMITSLVALPFEDFDFGDRLFGNQGKPDNLRPLMGGFNRAFRLCVVLPQKAHGGLELLVSLFEDEMGELISDKEFSRYATFLCY</sequence>
<dbReference type="Proteomes" id="UP000250266">
    <property type="component" value="Unassembled WGS sequence"/>
</dbReference>